<dbReference type="Gene3D" id="3.50.30.30">
    <property type="match status" value="1"/>
</dbReference>
<evidence type="ECO:0000256" key="3">
    <source>
        <dbReference type="ARBA" id="ARBA00022801"/>
    </source>
</evidence>
<dbReference type="Gene3D" id="3.40.50.200">
    <property type="entry name" value="Peptidase S8/S53 domain"/>
    <property type="match status" value="1"/>
</dbReference>
<dbReference type="SUPFAM" id="SSF52743">
    <property type="entry name" value="Subtilisin-like"/>
    <property type="match status" value="1"/>
</dbReference>
<dbReference type="InterPro" id="IPR050131">
    <property type="entry name" value="Peptidase_S8_subtilisin-like"/>
</dbReference>
<dbReference type="InterPro" id="IPR000209">
    <property type="entry name" value="Peptidase_S8/S53_dom"/>
</dbReference>
<feature type="domain" description="Peptidase S8/S53" evidence="8">
    <location>
        <begin position="252"/>
        <end position="502"/>
    </location>
</feature>
<feature type="region of interest" description="Disordered" evidence="6">
    <location>
        <begin position="185"/>
        <end position="215"/>
    </location>
</feature>
<dbReference type="PROSITE" id="PS00137">
    <property type="entry name" value="SUBTILASE_HIS"/>
    <property type="match status" value="1"/>
</dbReference>
<dbReference type="InterPro" id="IPR015500">
    <property type="entry name" value="Peptidase_S8_subtilisin-rel"/>
</dbReference>
<feature type="active site" description="Charge relay system" evidence="5">
    <location>
        <position position="466"/>
    </location>
</feature>
<evidence type="ECO:0000256" key="7">
    <source>
        <dbReference type="SAM" id="SignalP"/>
    </source>
</evidence>
<proteinExistence type="inferred from homology"/>
<keyword evidence="3 5" id="KW-0378">Hydrolase</keyword>
<dbReference type="PROSITE" id="PS00138">
    <property type="entry name" value="SUBTILASE_SER"/>
    <property type="match status" value="1"/>
</dbReference>
<dbReference type="InterPro" id="IPR017296">
    <property type="entry name" value="Peptidase_S8A_SAM-P45"/>
</dbReference>
<dbReference type="InterPro" id="IPR023828">
    <property type="entry name" value="Peptidase_S8_Ser-AS"/>
</dbReference>
<dbReference type="RefSeq" id="WP_189110896.1">
    <property type="nucleotide sequence ID" value="NZ_BMMV01000026.1"/>
</dbReference>
<evidence type="ECO:0000256" key="1">
    <source>
        <dbReference type="ARBA" id="ARBA00011073"/>
    </source>
</evidence>
<evidence type="ECO:0000313" key="10">
    <source>
        <dbReference type="Proteomes" id="UP000660265"/>
    </source>
</evidence>
<feature type="active site" description="Charge relay system" evidence="5">
    <location>
        <position position="261"/>
    </location>
</feature>
<dbReference type="InterPro" id="IPR046450">
    <property type="entry name" value="PA_dom_sf"/>
</dbReference>
<protein>
    <submittedName>
        <fullName evidence="9">Peptidase</fullName>
    </submittedName>
</protein>
<comment type="similarity">
    <text evidence="1 5">Belongs to the peptidase S8 family.</text>
</comment>
<dbReference type="PANTHER" id="PTHR43806">
    <property type="entry name" value="PEPTIDASE S8"/>
    <property type="match status" value="1"/>
</dbReference>
<feature type="chain" id="PRO_5046416015" evidence="7">
    <location>
        <begin position="30"/>
        <end position="1257"/>
    </location>
</feature>
<sequence>MRQKRTSRHTLLAIGAALAVLTATPSAVAAGRDGTGVPDNVVPAVGKATSGTGSHTVTLLTGDRVTVTPGGKGPDSVTVEGPDGRRSDARITTRDGDTYVYPSSADPYVAAGRLDTELFNVTRLIADELDDAHTEGLPVIVSYTPSSRRSFVAPPLPEGATDARPLSSIDSTALTADRDRAENFWHSLTSPSPSAPSSTERSSLTASAPGKGGPALAGRVAKVWLDGKVKASLADSTAQIGAPEVWAKGNTGKGVDVAVLDTGYDPGHPDLAGVASSASFVPGEDVDDHHGHGTHVASTIAGSGAASGGTEKGVAPGVNLHVGKVLSNLGSGQDSWIISGMEWAARDADARIVSLSLGSDAPGDGTDPMSQAVNELSAETGALFTIAAGNSGPTDHTVGAPGAADAALTVGAVDSKDAIADFSSRGPRLRDDAIKPEITAPGVDILAARSQYTGGSGPYTLMSGTSMATPHVAGAAALVAAEHPDWTGDRIKDALISSSLPTASHPDEGGNGRVDLVAATEGTLFATGTVDAGIHSLGGDPGETVDKTVRWKNSGDQAVTVDLEVAAPDAPSGLFTLADRQLVVPAGGSASTTLTTHLDEAPAGNRYTGHVTGAVAGKTATRTLVAVSTREEDHHLRIHVTDRSGAPVNVLVNYQREGDEYYSAQYSRNGVLDVIAPAGTYTAWTWLAVEGTHGESSAGLALLAAPTIDVHGGDTDVVLDGTRVRQVKLRTPKASTDSDVRVDFSRTFGGDAPPIADAHVVGDGFDSLWALPTTKPAKGDLVYTARWRMQQPLLSLTAGDQEFDDLWIQPGSSLPSDGNRTLPAVFAGNGGTDDYASLDAKGKVAVVRYVPEDDDVAPSGVDQVRAAEQAGVALLVMVNDLNGRLRQPVSRTPLTVAGVSRTEGEILISRIQKSRTGSVPMRVVGHAETEYLYDLVHSWHGQIPKDLEYAPKEHQLARVDVDFRNDPADEVDEFRYDIQPYLGVKIGGTRVSNAGAHRTDWVTADKNVPWMEEASVGIKSFQYSGEIDYPAGKSTDVQWFGPMERPRLNSSQWLPERTGNSVQAFLPGFGDSGEDHAGVIGFGTTSQTSSFYRGDTLLASGEGSFVGAEVPAARAGYRLVTTTARTEGYPYSTATTTEWGFVSEAPKEGATQTLPLVQVDYTLATRADGTAKRNAELVVTPSHIPGVSVAAVRTDKVELSYDDGRTWQRATLSNSSRGALTHLRAPAKADFLSVRVHASDARGNSVTQTVVRAAGLG</sequence>
<dbReference type="SUPFAM" id="SSF52025">
    <property type="entry name" value="PA domain"/>
    <property type="match status" value="1"/>
</dbReference>
<feature type="active site" description="Charge relay system" evidence="5">
    <location>
        <position position="292"/>
    </location>
</feature>
<gene>
    <name evidence="9" type="ORF">GCM10011583_62050</name>
</gene>
<evidence type="ECO:0000256" key="5">
    <source>
        <dbReference type="PROSITE-ProRule" id="PRU01240"/>
    </source>
</evidence>
<evidence type="ECO:0000256" key="2">
    <source>
        <dbReference type="ARBA" id="ARBA00022670"/>
    </source>
</evidence>
<dbReference type="PANTHER" id="PTHR43806:SF65">
    <property type="entry name" value="SERINE PROTEASE APRX"/>
    <property type="match status" value="1"/>
</dbReference>
<keyword evidence="10" id="KW-1185">Reference proteome</keyword>
<name>A0ABQ2ETP7_9ACTN</name>
<evidence type="ECO:0000256" key="6">
    <source>
        <dbReference type="SAM" id="MobiDB-lite"/>
    </source>
</evidence>
<comment type="caution">
    <text evidence="9">The sequence shown here is derived from an EMBL/GenBank/DDBJ whole genome shotgun (WGS) entry which is preliminary data.</text>
</comment>
<organism evidence="9 10">
    <name type="scientific">Streptomyces camponoticapitis</name>
    <dbReference type="NCBI Taxonomy" id="1616125"/>
    <lineage>
        <taxon>Bacteria</taxon>
        <taxon>Bacillati</taxon>
        <taxon>Actinomycetota</taxon>
        <taxon>Actinomycetes</taxon>
        <taxon>Kitasatosporales</taxon>
        <taxon>Streptomycetaceae</taxon>
        <taxon>Streptomyces</taxon>
    </lineage>
</organism>
<feature type="region of interest" description="Disordered" evidence="6">
    <location>
        <begin position="148"/>
        <end position="169"/>
    </location>
</feature>
<dbReference type="InterPro" id="IPR036852">
    <property type="entry name" value="Peptidase_S8/S53_dom_sf"/>
</dbReference>
<dbReference type="PRINTS" id="PR00723">
    <property type="entry name" value="SUBTILISIN"/>
</dbReference>
<feature type="signal peptide" evidence="7">
    <location>
        <begin position="1"/>
        <end position="29"/>
    </location>
</feature>
<dbReference type="Proteomes" id="UP000660265">
    <property type="component" value="Unassembled WGS sequence"/>
</dbReference>
<keyword evidence="7" id="KW-0732">Signal</keyword>
<dbReference type="EMBL" id="BMMV01000026">
    <property type="protein sequence ID" value="GGK21639.1"/>
    <property type="molecule type" value="Genomic_DNA"/>
</dbReference>
<dbReference type="PROSITE" id="PS51892">
    <property type="entry name" value="SUBTILASE"/>
    <property type="match status" value="1"/>
</dbReference>
<accession>A0ABQ2ETP7</accession>
<keyword evidence="2 5" id="KW-0645">Protease</keyword>
<evidence type="ECO:0000259" key="8">
    <source>
        <dbReference type="Pfam" id="PF00082"/>
    </source>
</evidence>
<reference evidence="10" key="1">
    <citation type="journal article" date="2019" name="Int. J. Syst. Evol. Microbiol.">
        <title>The Global Catalogue of Microorganisms (GCM) 10K type strain sequencing project: providing services to taxonomists for standard genome sequencing and annotation.</title>
        <authorList>
            <consortium name="The Broad Institute Genomics Platform"/>
            <consortium name="The Broad Institute Genome Sequencing Center for Infectious Disease"/>
            <person name="Wu L."/>
            <person name="Ma J."/>
        </authorList>
    </citation>
    <scope>NUCLEOTIDE SEQUENCE [LARGE SCALE GENOMIC DNA]</scope>
    <source>
        <strain evidence="10">CGMCC 4.7275</strain>
    </source>
</reference>
<keyword evidence="4 5" id="KW-0720">Serine protease</keyword>
<evidence type="ECO:0000313" key="9">
    <source>
        <dbReference type="EMBL" id="GGK21639.1"/>
    </source>
</evidence>
<feature type="compositionally biased region" description="Low complexity" evidence="6">
    <location>
        <begin position="187"/>
        <end position="205"/>
    </location>
</feature>
<dbReference type="PIRSF" id="PIRSF037852">
    <property type="entry name" value="Subtilisin_rel_SAV5721"/>
    <property type="match status" value="1"/>
</dbReference>
<dbReference type="InterPro" id="IPR022398">
    <property type="entry name" value="Peptidase_S8_His-AS"/>
</dbReference>
<dbReference type="Pfam" id="PF00082">
    <property type="entry name" value="Peptidase_S8"/>
    <property type="match status" value="1"/>
</dbReference>
<evidence type="ECO:0000256" key="4">
    <source>
        <dbReference type="ARBA" id="ARBA00022825"/>
    </source>
</evidence>